<keyword evidence="2" id="KW-1185">Reference proteome</keyword>
<comment type="caution">
    <text evidence="1">The sequence shown here is derived from an EMBL/GenBank/DDBJ whole genome shotgun (WGS) entry which is preliminary data.</text>
</comment>
<name>A0A5C6ZQ51_9FLAO</name>
<keyword evidence="1" id="KW-0548">Nucleotidyltransferase</keyword>
<sequence length="226" mass="25684">MLVVIPARGGSKGVPGKNIKVLDGKPLIQYTVDLARELFEDSDITVSTDDRAIKNTVEKLGLNVPFIRPDELATDKSGTQEVLIHALNYSKSIGKEYDTILLLQPTSPFRNSEQVREAINLYEKSKDVDMVLSVKETKANPYYILREENSFGYLEPSKVGNFTRRQDCPPVWEINGALYVINVKSLLTSSISHFKKVKKYVMDEETSHDIDTLFDWKFAEFLKSFK</sequence>
<organism evidence="1 2">
    <name type="scientific">Gillisia hiemivivida</name>
    <dbReference type="NCBI Taxonomy" id="291190"/>
    <lineage>
        <taxon>Bacteria</taxon>
        <taxon>Pseudomonadati</taxon>
        <taxon>Bacteroidota</taxon>
        <taxon>Flavobacteriia</taxon>
        <taxon>Flavobacteriales</taxon>
        <taxon>Flavobacteriaceae</taxon>
        <taxon>Gillisia</taxon>
    </lineage>
</organism>
<proteinExistence type="predicted"/>
<dbReference type="PANTHER" id="PTHR21485:SF6">
    <property type="entry name" value="N-ACYLNEURAMINATE CYTIDYLYLTRANSFERASE-RELATED"/>
    <property type="match status" value="1"/>
</dbReference>
<protein>
    <submittedName>
        <fullName evidence="1">Acylneuraminate cytidylyltransferase family protein</fullName>
    </submittedName>
</protein>
<dbReference type="AlphaFoldDB" id="A0A5C6ZQ51"/>
<dbReference type="EMBL" id="VORY01000016">
    <property type="protein sequence ID" value="TXD92853.1"/>
    <property type="molecule type" value="Genomic_DNA"/>
</dbReference>
<dbReference type="Proteomes" id="UP000321367">
    <property type="component" value="Unassembled WGS sequence"/>
</dbReference>
<reference evidence="1 2" key="1">
    <citation type="submission" date="2019-08" db="EMBL/GenBank/DDBJ databases">
        <title>Genome sequence of Gillisia hiemivivida IC154 (type strain).</title>
        <authorList>
            <person name="Bowman J.P."/>
        </authorList>
    </citation>
    <scope>NUCLEOTIDE SEQUENCE [LARGE SCALE GENOMIC DNA]</scope>
    <source>
        <strain evidence="1 2">IC154</strain>
    </source>
</reference>
<dbReference type="GO" id="GO:0008781">
    <property type="term" value="F:N-acylneuraminate cytidylyltransferase activity"/>
    <property type="evidence" value="ECO:0007669"/>
    <property type="project" value="TreeGrafter"/>
</dbReference>
<dbReference type="Pfam" id="PF02348">
    <property type="entry name" value="CTP_transf_3"/>
    <property type="match status" value="1"/>
</dbReference>
<dbReference type="InterPro" id="IPR029044">
    <property type="entry name" value="Nucleotide-diphossugar_trans"/>
</dbReference>
<dbReference type="InterPro" id="IPR050793">
    <property type="entry name" value="CMP-NeuNAc_synthase"/>
</dbReference>
<evidence type="ECO:0000313" key="2">
    <source>
        <dbReference type="Proteomes" id="UP000321367"/>
    </source>
</evidence>
<dbReference type="CDD" id="cd02513">
    <property type="entry name" value="CMP-NeuAc_Synthase"/>
    <property type="match status" value="1"/>
</dbReference>
<dbReference type="PANTHER" id="PTHR21485">
    <property type="entry name" value="HAD SUPERFAMILY MEMBERS CMAS AND KDSC"/>
    <property type="match status" value="1"/>
</dbReference>
<dbReference type="RefSeq" id="WP_146933330.1">
    <property type="nucleotide sequence ID" value="NZ_CBCSHZ010000015.1"/>
</dbReference>
<evidence type="ECO:0000313" key="1">
    <source>
        <dbReference type="EMBL" id="TXD92853.1"/>
    </source>
</evidence>
<dbReference type="OrthoDB" id="9805604at2"/>
<gene>
    <name evidence="1" type="ORF">ES724_12255</name>
</gene>
<dbReference type="Gene3D" id="3.90.550.10">
    <property type="entry name" value="Spore Coat Polysaccharide Biosynthesis Protein SpsA, Chain A"/>
    <property type="match status" value="1"/>
</dbReference>
<dbReference type="SUPFAM" id="SSF53448">
    <property type="entry name" value="Nucleotide-diphospho-sugar transferases"/>
    <property type="match status" value="1"/>
</dbReference>
<accession>A0A5C6ZQ51</accession>
<keyword evidence="1" id="KW-0808">Transferase</keyword>
<dbReference type="InterPro" id="IPR003329">
    <property type="entry name" value="Cytidylyl_trans"/>
</dbReference>